<keyword evidence="2" id="KW-1185">Reference proteome</keyword>
<accession>A0A0R3KJC3</accession>
<comment type="caution">
    <text evidence="1">The sequence shown here is derived from an EMBL/GenBank/DDBJ whole genome shotgun (WGS) entry which is preliminary data.</text>
</comment>
<dbReference type="Proteomes" id="UP000050863">
    <property type="component" value="Unassembled WGS sequence"/>
</dbReference>
<proteinExistence type="predicted"/>
<gene>
    <name evidence="1" type="ORF">CQ12_38135</name>
</gene>
<protein>
    <recommendedName>
        <fullName evidence="3">XRE family transcriptional regulator</fullName>
    </recommendedName>
</protein>
<name>A0A0R3KJC3_9BRAD</name>
<dbReference type="AlphaFoldDB" id="A0A0R3KJC3"/>
<dbReference type="GeneID" id="92953466"/>
<dbReference type="OrthoDB" id="9792157at2"/>
<evidence type="ECO:0000313" key="2">
    <source>
        <dbReference type="Proteomes" id="UP000050863"/>
    </source>
</evidence>
<evidence type="ECO:0008006" key="3">
    <source>
        <dbReference type="Google" id="ProtNLM"/>
    </source>
</evidence>
<dbReference type="RefSeq" id="WP_051110120.1">
    <property type="nucleotide sequence ID" value="NZ_LLXZ01000214.1"/>
</dbReference>
<reference evidence="1 2" key="1">
    <citation type="submission" date="2014-03" db="EMBL/GenBank/DDBJ databases">
        <title>Bradyrhizobium valentinum sp. nov., isolated from effective nodules of Lupinus mariae-josephae, a lupine endemic of basic-lime soils in Eastern Spain.</title>
        <authorList>
            <person name="Duran D."/>
            <person name="Rey L."/>
            <person name="Navarro A."/>
            <person name="Busquets A."/>
            <person name="Imperial J."/>
            <person name="Ruiz-Argueso T."/>
        </authorList>
    </citation>
    <scope>NUCLEOTIDE SEQUENCE [LARGE SCALE GENOMIC DNA]</scope>
    <source>
        <strain evidence="1 2">PAC68</strain>
    </source>
</reference>
<sequence length="116" mass="12926">MTDDEKIRKGQGSRLRTVRMAAGYPSARSAALDAGWPESTYRAHEGGTRTIDPRDAERYIKHFLRQGAKGGNFTGRWIIYGDDDELSEASLDDLVRGESPAFKKKAIDAILALKKR</sequence>
<organism evidence="1 2">
    <name type="scientific">Bradyrhizobium jicamae</name>
    <dbReference type="NCBI Taxonomy" id="280332"/>
    <lineage>
        <taxon>Bacteria</taxon>
        <taxon>Pseudomonadati</taxon>
        <taxon>Pseudomonadota</taxon>
        <taxon>Alphaproteobacteria</taxon>
        <taxon>Hyphomicrobiales</taxon>
        <taxon>Nitrobacteraceae</taxon>
        <taxon>Bradyrhizobium</taxon>
    </lineage>
</organism>
<dbReference type="EMBL" id="LLXZ01000214">
    <property type="protein sequence ID" value="KRQ94957.1"/>
    <property type="molecule type" value="Genomic_DNA"/>
</dbReference>
<evidence type="ECO:0000313" key="1">
    <source>
        <dbReference type="EMBL" id="KRQ94957.1"/>
    </source>
</evidence>